<comment type="caution">
    <text evidence="1">The sequence shown here is derived from an EMBL/GenBank/DDBJ whole genome shotgun (WGS) entry which is preliminary data.</text>
</comment>
<dbReference type="EMBL" id="BTSX01000004">
    <property type="protein sequence ID" value="GMS91709.1"/>
    <property type="molecule type" value="Genomic_DNA"/>
</dbReference>
<organism evidence="1 2">
    <name type="scientific">Pristionchus entomophagus</name>
    <dbReference type="NCBI Taxonomy" id="358040"/>
    <lineage>
        <taxon>Eukaryota</taxon>
        <taxon>Metazoa</taxon>
        <taxon>Ecdysozoa</taxon>
        <taxon>Nematoda</taxon>
        <taxon>Chromadorea</taxon>
        <taxon>Rhabditida</taxon>
        <taxon>Rhabditina</taxon>
        <taxon>Diplogasteromorpha</taxon>
        <taxon>Diplogasteroidea</taxon>
        <taxon>Neodiplogasteridae</taxon>
        <taxon>Pristionchus</taxon>
    </lineage>
</organism>
<evidence type="ECO:0000313" key="1">
    <source>
        <dbReference type="EMBL" id="GMS91709.1"/>
    </source>
</evidence>
<reference evidence="1" key="1">
    <citation type="submission" date="2023-10" db="EMBL/GenBank/DDBJ databases">
        <title>Genome assembly of Pristionchus species.</title>
        <authorList>
            <person name="Yoshida K."/>
            <person name="Sommer R.J."/>
        </authorList>
    </citation>
    <scope>NUCLEOTIDE SEQUENCE</scope>
    <source>
        <strain evidence="1">RS0144</strain>
    </source>
</reference>
<evidence type="ECO:0008006" key="3">
    <source>
        <dbReference type="Google" id="ProtNLM"/>
    </source>
</evidence>
<accession>A0AAV5TD65</accession>
<name>A0AAV5TD65_9BILA</name>
<dbReference type="AlphaFoldDB" id="A0AAV5TD65"/>
<sequence length="242" mass="27608">MRRMGFTRGYPPGYLKNAIVKPTNPSDLLTFHSDNPELKADKEEEDERSLCPTVDPEKIIHYFGFNQTYQSLNDMEQFSVPPFPVFVQYLNEHVEKEFWEAKKREDRKRKASTIEPIDQNWKKARNEEDDADCLILNAPPPPPIMVMGEMEEEKKEEEEISMGDISLNLSSIASPYTNGNPSSRRFSVGTPVLQRKNLGDGMKKVPSLDAFAVGIIPFQVDEPTPQTGFLKIMLKTIKEKLG</sequence>
<dbReference type="Proteomes" id="UP001432027">
    <property type="component" value="Unassembled WGS sequence"/>
</dbReference>
<proteinExistence type="predicted"/>
<keyword evidence="2" id="KW-1185">Reference proteome</keyword>
<evidence type="ECO:0000313" key="2">
    <source>
        <dbReference type="Proteomes" id="UP001432027"/>
    </source>
</evidence>
<protein>
    <recommendedName>
        <fullName evidence="3">PSP proline-rich domain-containing protein</fullName>
    </recommendedName>
</protein>
<gene>
    <name evidence="1" type="ORF">PENTCL1PPCAC_13884</name>
</gene>